<dbReference type="Pfam" id="PF00293">
    <property type="entry name" value="NUDIX"/>
    <property type="match status" value="1"/>
</dbReference>
<dbReference type="AlphaFoldDB" id="A0A7X2PAR3"/>
<dbReference type="CDD" id="cd03425">
    <property type="entry name" value="NUDIX_MutT_NudA_like"/>
    <property type="match status" value="1"/>
</dbReference>
<keyword evidence="4" id="KW-0235">DNA replication</keyword>
<evidence type="ECO:0000256" key="15">
    <source>
        <dbReference type="ARBA" id="ARBA00041979"/>
    </source>
</evidence>
<dbReference type="InterPro" id="IPR000086">
    <property type="entry name" value="NUDIX_hydrolase_dom"/>
</dbReference>
<comment type="caution">
    <text evidence="18">The sequence shown here is derived from an EMBL/GenBank/DDBJ whole genome shotgun (WGS) entry which is preliminary data.</text>
</comment>
<sequence length="131" mass="14984">MNERITTCGIVLECKKVLVAKRSVGAKTCGLWEFVGGKNRYHESEEETLIREFDEELGVKVEVGEYLDGVDFVNNDTLYHLKAYRVSLLDNSFRLSVHSEIKYVSKEELLTLEMVPSDLMLINKLIEKGLI</sequence>
<dbReference type="Gene3D" id="3.90.79.10">
    <property type="entry name" value="Nucleoside Triphosphate Pyrophosphohydrolase"/>
    <property type="match status" value="1"/>
</dbReference>
<dbReference type="GO" id="GO:0044716">
    <property type="term" value="F:8-oxo-GDP phosphatase activity"/>
    <property type="evidence" value="ECO:0007669"/>
    <property type="project" value="TreeGrafter"/>
</dbReference>
<keyword evidence="19" id="KW-1185">Reference proteome</keyword>
<evidence type="ECO:0000313" key="18">
    <source>
        <dbReference type="EMBL" id="MSU05398.1"/>
    </source>
</evidence>
<dbReference type="GO" id="GO:0008413">
    <property type="term" value="F:8-oxo-7,8-dihydroguanosine triphosphate pyrophosphatase activity"/>
    <property type="evidence" value="ECO:0007669"/>
    <property type="project" value="TreeGrafter"/>
</dbReference>
<dbReference type="GO" id="GO:0006281">
    <property type="term" value="P:DNA repair"/>
    <property type="evidence" value="ECO:0007669"/>
    <property type="project" value="UniProtKB-KW"/>
</dbReference>
<evidence type="ECO:0000256" key="3">
    <source>
        <dbReference type="ARBA" id="ARBA00022457"/>
    </source>
</evidence>
<dbReference type="RefSeq" id="WP_154424294.1">
    <property type="nucleotide sequence ID" value="NZ_VUNN01000001.1"/>
</dbReference>
<dbReference type="PANTHER" id="PTHR47707:SF1">
    <property type="entry name" value="NUDIX HYDROLASE FAMILY PROTEIN"/>
    <property type="match status" value="1"/>
</dbReference>
<reference evidence="18 19" key="1">
    <citation type="submission" date="2019-08" db="EMBL/GenBank/DDBJ databases">
        <title>In-depth cultivation of the pig gut microbiome towards novel bacterial diversity and tailored functional studies.</title>
        <authorList>
            <person name="Wylensek D."/>
            <person name="Hitch T.C.A."/>
            <person name="Clavel T."/>
        </authorList>
    </citation>
    <scope>NUCLEOTIDE SEQUENCE [LARGE SCALE GENOMIC DNA]</scope>
    <source>
        <strain evidence="18 19">NM-380-WT-3C1</strain>
    </source>
</reference>
<dbReference type="EMBL" id="VUNN01000001">
    <property type="protein sequence ID" value="MSU05398.1"/>
    <property type="molecule type" value="Genomic_DNA"/>
</dbReference>
<dbReference type="GO" id="GO:0035539">
    <property type="term" value="F:8-oxo-7,8-dihydrodeoxyguanosine triphosphate pyrophosphatase activity"/>
    <property type="evidence" value="ECO:0007669"/>
    <property type="project" value="UniProtKB-EC"/>
</dbReference>
<evidence type="ECO:0000313" key="19">
    <source>
        <dbReference type="Proteomes" id="UP000460549"/>
    </source>
</evidence>
<name>A0A7X2PAR3_9SPIO</name>
<comment type="similarity">
    <text evidence="2">Belongs to the Nudix hydrolase family.</text>
</comment>
<proteinExistence type="inferred from homology"/>
<dbReference type="EC" id="3.6.1.55" evidence="12"/>
<comment type="catalytic activity">
    <reaction evidence="11">
        <text>8-oxo-GTP + H2O = 8-oxo-GMP + diphosphate + H(+)</text>
        <dbReference type="Rhea" id="RHEA:67616"/>
        <dbReference type="ChEBI" id="CHEBI:15377"/>
        <dbReference type="ChEBI" id="CHEBI:15378"/>
        <dbReference type="ChEBI" id="CHEBI:33019"/>
        <dbReference type="ChEBI" id="CHEBI:143553"/>
        <dbReference type="ChEBI" id="CHEBI:145694"/>
    </reaction>
</comment>
<evidence type="ECO:0000256" key="4">
    <source>
        <dbReference type="ARBA" id="ARBA00022705"/>
    </source>
</evidence>
<evidence type="ECO:0000256" key="9">
    <source>
        <dbReference type="ARBA" id="ARBA00023204"/>
    </source>
</evidence>
<dbReference type="PANTHER" id="PTHR47707">
    <property type="entry name" value="8-OXO-DGTP DIPHOSPHATASE"/>
    <property type="match status" value="1"/>
</dbReference>
<organism evidence="18 19">
    <name type="scientific">Bullifex porci</name>
    <dbReference type="NCBI Taxonomy" id="2606638"/>
    <lineage>
        <taxon>Bacteria</taxon>
        <taxon>Pseudomonadati</taxon>
        <taxon>Spirochaetota</taxon>
        <taxon>Spirochaetia</taxon>
        <taxon>Spirochaetales</taxon>
        <taxon>Spirochaetaceae</taxon>
        <taxon>Bullifex</taxon>
    </lineage>
</organism>
<dbReference type="GO" id="GO:0044715">
    <property type="term" value="F:8-oxo-dGDP phosphatase activity"/>
    <property type="evidence" value="ECO:0007669"/>
    <property type="project" value="TreeGrafter"/>
</dbReference>
<evidence type="ECO:0000259" key="17">
    <source>
        <dbReference type="PROSITE" id="PS51462"/>
    </source>
</evidence>
<comment type="cofactor">
    <cofactor evidence="1">
        <name>Mg(2+)</name>
        <dbReference type="ChEBI" id="CHEBI:18420"/>
    </cofactor>
</comment>
<evidence type="ECO:0000256" key="5">
    <source>
        <dbReference type="ARBA" id="ARBA00022723"/>
    </source>
</evidence>
<evidence type="ECO:0000256" key="16">
    <source>
        <dbReference type="ARBA" id="ARBA00042798"/>
    </source>
</evidence>
<evidence type="ECO:0000256" key="13">
    <source>
        <dbReference type="ARBA" id="ARBA00040794"/>
    </source>
</evidence>
<keyword evidence="9" id="KW-0234">DNA repair</keyword>
<comment type="catalytic activity">
    <reaction evidence="10">
        <text>8-oxo-dGTP + H2O = 8-oxo-dGMP + diphosphate + H(+)</text>
        <dbReference type="Rhea" id="RHEA:31575"/>
        <dbReference type="ChEBI" id="CHEBI:15377"/>
        <dbReference type="ChEBI" id="CHEBI:15378"/>
        <dbReference type="ChEBI" id="CHEBI:33019"/>
        <dbReference type="ChEBI" id="CHEBI:63224"/>
        <dbReference type="ChEBI" id="CHEBI:77896"/>
        <dbReference type="EC" id="3.6.1.55"/>
    </reaction>
</comment>
<evidence type="ECO:0000256" key="7">
    <source>
        <dbReference type="ARBA" id="ARBA00022801"/>
    </source>
</evidence>
<dbReference type="PROSITE" id="PS51462">
    <property type="entry name" value="NUDIX"/>
    <property type="match status" value="1"/>
</dbReference>
<protein>
    <recommendedName>
        <fullName evidence="13">8-oxo-dGTP diphosphatase</fullName>
        <ecNumber evidence="12">3.6.1.55</ecNumber>
    </recommendedName>
    <alternativeName>
        <fullName evidence="16">7,8-dihydro-8-oxoguanine-triphosphatase</fullName>
    </alternativeName>
    <alternativeName>
        <fullName evidence="15">Mutator protein MutT</fullName>
    </alternativeName>
    <alternativeName>
        <fullName evidence="14">dGTP pyrophosphohydrolase</fullName>
    </alternativeName>
</protein>
<dbReference type="SUPFAM" id="SSF55811">
    <property type="entry name" value="Nudix"/>
    <property type="match status" value="1"/>
</dbReference>
<dbReference type="PROSITE" id="PS00893">
    <property type="entry name" value="NUDIX_BOX"/>
    <property type="match status" value="1"/>
</dbReference>
<keyword evidence="5" id="KW-0479">Metal-binding</keyword>
<evidence type="ECO:0000256" key="10">
    <source>
        <dbReference type="ARBA" id="ARBA00035861"/>
    </source>
</evidence>
<dbReference type="InterPro" id="IPR047127">
    <property type="entry name" value="MutT-like"/>
</dbReference>
<evidence type="ECO:0000256" key="1">
    <source>
        <dbReference type="ARBA" id="ARBA00001946"/>
    </source>
</evidence>
<accession>A0A7X2PAR3</accession>
<evidence type="ECO:0000256" key="6">
    <source>
        <dbReference type="ARBA" id="ARBA00022763"/>
    </source>
</evidence>
<dbReference type="InterPro" id="IPR015797">
    <property type="entry name" value="NUDIX_hydrolase-like_dom_sf"/>
</dbReference>
<evidence type="ECO:0000256" key="12">
    <source>
        <dbReference type="ARBA" id="ARBA00038905"/>
    </source>
</evidence>
<keyword evidence="7" id="KW-0378">Hydrolase</keyword>
<keyword evidence="3" id="KW-0515">Mutator protein</keyword>
<dbReference type="GO" id="GO:0046872">
    <property type="term" value="F:metal ion binding"/>
    <property type="evidence" value="ECO:0007669"/>
    <property type="project" value="UniProtKB-KW"/>
</dbReference>
<dbReference type="GO" id="GO:0006260">
    <property type="term" value="P:DNA replication"/>
    <property type="evidence" value="ECO:0007669"/>
    <property type="project" value="UniProtKB-KW"/>
</dbReference>
<dbReference type="Proteomes" id="UP000460549">
    <property type="component" value="Unassembled WGS sequence"/>
</dbReference>
<evidence type="ECO:0000256" key="8">
    <source>
        <dbReference type="ARBA" id="ARBA00022842"/>
    </source>
</evidence>
<gene>
    <name evidence="18" type="ORF">FYJ80_01175</name>
</gene>
<evidence type="ECO:0000256" key="14">
    <source>
        <dbReference type="ARBA" id="ARBA00041592"/>
    </source>
</evidence>
<feature type="domain" description="Nudix hydrolase" evidence="17">
    <location>
        <begin position="1"/>
        <end position="126"/>
    </location>
</feature>
<keyword evidence="6" id="KW-0227">DNA damage</keyword>
<evidence type="ECO:0000256" key="2">
    <source>
        <dbReference type="ARBA" id="ARBA00005582"/>
    </source>
</evidence>
<keyword evidence="8" id="KW-0460">Magnesium</keyword>
<dbReference type="InterPro" id="IPR020084">
    <property type="entry name" value="NUDIX_hydrolase_CS"/>
</dbReference>
<evidence type="ECO:0000256" key="11">
    <source>
        <dbReference type="ARBA" id="ARBA00036904"/>
    </source>
</evidence>